<proteinExistence type="predicted"/>
<evidence type="ECO:0000313" key="3">
    <source>
        <dbReference type="Proteomes" id="UP000603708"/>
    </source>
</evidence>
<sequence length="174" mass="18594">MPPHGAKARRLPVRGERVQALVLETVGVEFVVQPDAAPFLAEGQRDSARFGAQVDSFGALRSAVAAGGTGHISREAFRMHAHEGHGAPGGEDDGDVLPPWASPLKLIIRAGRHRRRREGRRQGPAQAQSPKPKAQANFTDPDSRIMKNSDGACIQATAPRPSSMKSTRSSPQPT</sequence>
<reference evidence="2" key="2">
    <citation type="submission" date="2020-09" db="EMBL/GenBank/DDBJ databases">
        <authorList>
            <person name="Sun Q."/>
            <person name="Ohkuma M."/>
        </authorList>
    </citation>
    <scope>NUCLEOTIDE SEQUENCE</scope>
    <source>
        <strain evidence="2">JCM 5069</strain>
    </source>
</reference>
<feature type="compositionally biased region" description="Basic residues" evidence="1">
    <location>
        <begin position="110"/>
        <end position="119"/>
    </location>
</feature>
<accession>A0A919GMQ0</accession>
<dbReference type="Proteomes" id="UP000603708">
    <property type="component" value="Unassembled WGS sequence"/>
</dbReference>
<evidence type="ECO:0000256" key="1">
    <source>
        <dbReference type="SAM" id="MobiDB-lite"/>
    </source>
</evidence>
<organism evidence="2 3">
    <name type="scientific">Streptomyces sulfonofaciens</name>
    <dbReference type="NCBI Taxonomy" id="68272"/>
    <lineage>
        <taxon>Bacteria</taxon>
        <taxon>Bacillati</taxon>
        <taxon>Actinomycetota</taxon>
        <taxon>Actinomycetes</taxon>
        <taxon>Kitasatosporales</taxon>
        <taxon>Streptomycetaceae</taxon>
        <taxon>Streptomyces</taxon>
    </lineage>
</organism>
<gene>
    <name evidence="2" type="ORF">GCM10018793_59860</name>
</gene>
<keyword evidence="3" id="KW-1185">Reference proteome</keyword>
<feature type="compositionally biased region" description="Polar residues" evidence="1">
    <location>
        <begin position="163"/>
        <end position="174"/>
    </location>
</feature>
<name>A0A919GMQ0_9ACTN</name>
<evidence type="ECO:0000313" key="2">
    <source>
        <dbReference type="EMBL" id="GHH86746.1"/>
    </source>
</evidence>
<reference evidence="2" key="1">
    <citation type="journal article" date="2014" name="Int. J. Syst. Evol. Microbiol.">
        <title>Complete genome sequence of Corynebacterium casei LMG S-19264T (=DSM 44701T), isolated from a smear-ripened cheese.</title>
        <authorList>
            <consortium name="US DOE Joint Genome Institute (JGI-PGF)"/>
            <person name="Walter F."/>
            <person name="Albersmeier A."/>
            <person name="Kalinowski J."/>
            <person name="Ruckert C."/>
        </authorList>
    </citation>
    <scope>NUCLEOTIDE SEQUENCE</scope>
    <source>
        <strain evidence="2">JCM 5069</strain>
    </source>
</reference>
<protein>
    <submittedName>
        <fullName evidence="2">Uncharacterized protein</fullName>
    </submittedName>
</protein>
<dbReference type="EMBL" id="BNCD01000024">
    <property type="protein sequence ID" value="GHH86746.1"/>
    <property type="molecule type" value="Genomic_DNA"/>
</dbReference>
<dbReference type="AlphaFoldDB" id="A0A919GMQ0"/>
<comment type="caution">
    <text evidence="2">The sequence shown here is derived from an EMBL/GenBank/DDBJ whole genome shotgun (WGS) entry which is preliminary data.</text>
</comment>
<feature type="region of interest" description="Disordered" evidence="1">
    <location>
        <begin position="77"/>
        <end position="174"/>
    </location>
</feature>
<feature type="compositionally biased region" description="Low complexity" evidence="1">
    <location>
        <begin position="122"/>
        <end position="136"/>
    </location>
</feature>